<keyword evidence="6 8" id="KW-0238">DNA-binding</keyword>
<dbReference type="GO" id="GO:0005829">
    <property type="term" value="C:cytosol"/>
    <property type="evidence" value="ECO:0007669"/>
    <property type="project" value="TreeGrafter"/>
</dbReference>
<keyword evidence="9" id="KW-1185">Reference proteome</keyword>
<keyword evidence="7" id="KW-0804">Transcription</keyword>
<dbReference type="Gene3D" id="3.40.50.2300">
    <property type="match status" value="1"/>
</dbReference>
<dbReference type="GO" id="GO:0000976">
    <property type="term" value="F:transcription cis-regulatory region binding"/>
    <property type="evidence" value="ECO:0007669"/>
    <property type="project" value="TreeGrafter"/>
</dbReference>
<dbReference type="AlphaFoldDB" id="A0A291IHP3"/>
<dbReference type="KEGG" id="mko:MKLM6_1476"/>
<name>A0A291IHP3_9GAMM</name>
<organism evidence="8 9">
    <name type="scientific">Methylomonas koyamae</name>
    <dbReference type="NCBI Taxonomy" id="702114"/>
    <lineage>
        <taxon>Bacteria</taxon>
        <taxon>Pseudomonadati</taxon>
        <taxon>Pseudomonadota</taxon>
        <taxon>Gammaproteobacteria</taxon>
        <taxon>Methylococcales</taxon>
        <taxon>Methylococcaceae</taxon>
        <taxon>Methylomonas</taxon>
    </lineage>
</organism>
<evidence type="ECO:0000256" key="3">
    <source>
        <dbReference type="ARBA" id="ARBA00022553"/>
    </source>
</evidence>
<evidence type="ECO:0000256" key="2">
    <source>
        <dbReference type="ARBA" id="ARBA00022490"/>
    </source>
</evidence>
<dbReference type="Pfam" id="PF00486">
    <property type="entry name" value="Trans_reg_C"/>
    <property type="match status" value="1"/>
</dbReference>
<protein>
    <submittedName>
        <fullName evidence="8">DNA-binding response regulator</fullName>
    </submittedName>
</protein>
<accession>A0A291IHP3</accession>
<dbReference type="SUPFAM" id="SSF52172">
    <property type="entry name" value="CheY-like"/>
    <property type="match status" value="1"/>
</dbReference>
<evidence type="ECO:0000313" key="9">
    <source>
        <dbReference type="Proteomes" id="UP000077734"/>
    </source>
</evidence>
<comment type="subcellular location">
    <subcellularLocation>
        <location evidence="1">Cytoplasm</location>
    </subcellularLocation>
</comment>
<keyword evidence="3" id="KW-0597">Phosphoprotein</keyword>
<evidence type="ECO:0000256" key="7">
    <source>
        <dbReference type="ARBA" id="ARBA00023163"/>
    </source>
</evidence>
<reference evidence="8 9" key="1">
    <citation type="submission" date="2016-03" db="EMBL/GenBank/DDBJ databases">
        <authorList>
            <person name="Heylen K."/>
            <person name="De Vos P."/>
            <person name="Vekeman B."/>
        </authorList>
    </citation>
    <scope>NUCLEOTIDE SEQUENCE [LARGE SCALE GENOMIC DNA]</scope>
    <source>
        <strain evidence="8 9">R-49807</strain>
    </source>
</reference>
<dbReference type="PANTHER" id="PTHR48111">
    <property type="entry name" value="REGULATOR OF RPOS"/>
    <property type="match status" value="1"/>
</dbReference>
<keyword evidence="4" id="KW-0902">Two-component regulatory system</keyword>
<dbReference type="SMART" id="SM00862">
    <property type="entry name" value="Trans_reg_C"/>
    <property type="match status" value="1"/>
</dbReference>
<dbReference type="PROSITE" id="PS50110">
    <property type="entry name" value="RESPONSE_REGULATORY"/>
    <property type="match status" value="1"/>
</dbReference>
<dbReference type="Pfam" id="PF00072">
    <property type="entry name" value="Response_reg"/>
    <property type="match status" value="1"/>
</dbReference>
<sequence length="221" mass="24440">MRLLLAEDDPMIGQSIRDGLQLDGFVVDWVQDGEQAKQALFNMSGEYALLLLDLGLPRLAGLELLTLLRKSDNTIPVLILTARDALSDRVAGLNNGADDYLVKPFALEELVARIHALIRRSAGRGSSDIEYGALRINPLRHEAWLRDALVDLSAREFALLHALLEQPGAVLSRAQLEEHLYGWGQEVASNAIDVHLHNLRRKLGADIIFNVRGVGFKVVKP</sequence>
<evidence type="ECO:0000256" key="5">
    <source>
        <dbReference type="ARBA" id="ARBA00023015"/>
    </source>
</evidence>
<dbReference type="SMART" id="SM00448">
    <property type="entry name" value="REC"/>
    <property type="match status" value="1"/>
</dbReference>
<dbReference type="RefSeq" id="WP_064028812.1">
    <property type="nucleotide sequence ID" value="NZ_CP023669.1"/>
</dbReference>
<evidence type="ECO:0000256" key="4">
    <source>
        <dbReference type="ARBA" id="ARBA00023012"/>
    </source>
</evidence>
<keyword evidence="5" id="KW-0805">Transcription regulation</keyword>
<dbReference type="InterPro" id="IPR001867">
    <property type="entry name" value="OmpR/PhoB-type_DNA-bd"/>
</dbReference>
<dbReference type="InterPro" id="IPR001789">
    <property type="entry name" value="Sig_transdc_resp-reg_receiver"/>
</dbReference>
<evidence type="ECO:0000256" key="6">
    <source>
        <dbReference type="ARBA" id="ARBA00023125"/>
    </source>
</evidence>
<dbReference type="PROSITE" id="PS51755">
    <property type="entry name" value="OMPR_PHOB"/>
    <property type="match status" value="1"/>
</dbReference>
<dbReference type="CDD" id="cd00383">
    <property type="entry name" value="trans_reg_C"/>
    <property type="match status" value="1"/>
</dbReference>
<dbReference type="InterPro" id="IPR011006">
    <property type="entry name" value="CheY-like_superfamily"/>
</dbReference>
<dbReference type="Gene3D" id="1.10.10.10">
    <property type="entry name" value="Winged helix-like DNA-binding domain superfamily/Winged helix DNA-binding domain"/>
    <property type="match status" value="1"/>
</dbReference>
<dbReference type="GO" id="GO:0032993">
    <property type="term" value="C:protein-DNA complex"/>
    <property type="evidence" value="ECO:0007669"/>
    <property type="project" value="TreeGrafter"/>
</dbReference>
<dbReference type="Proteomes" id="UP000077734">
    <property type="component" value="Unassembled WGS sequence"/>
</dbReference>
<dbReference type="GO" id="GO:0000156">
    <property type="term" value="F:phosphorelay response regulator activity"/>
    <property type="evidence" value="ECO:0007669"/>
    <property type="project" value="TreeGrafter"/>
</dbReference>
<dbReference type="InterPro" id="IPR036388">
    <property type="entry name" value="WH-like_DNA-bd_sf"/>
</dbReference>
<comment type="caution">
    <text evidence="8">The sequence shown here is derived from an EMBL/GenBank/DDBJ whole genome shotgun (WGS) entry which is preliminary data.</text>
</comment>
<gene>
    <name evidence="8" type="ORF">A1356_17250</name>
</gene>
<dbReference type="GO" id="GO:0006355">
    <property type="term" value="P:regulation of DNA-templated transcription"/>
    <property type="evidence" value="ECO:0007669"/>
    <property type="project" value="InterPro"/>
</dbReference>
<keyword evidence="2" id="KW-0963">Cytoplasm</keyword>
<evidence type="ECO:0000256" key="1">
    <source>
        <dbReference type="ARBA" id="ARBA00004496"/>
    </source>
</evidence>
<evidence type="ECO:0000313" key="8">
    <source>
        <dbReference type="EMBL" id="OAI23723.1"/>
    </source>
</evidence>
<dbReference type="Gene3D" id="6.10.250.690">
    <property type="match status" value="1"/>
</dbReference>
<proteinExistence type="predicted"/>
<dbReference type="InterPro" id="IPR039420">
    <property type="entry name" value="WalR-like"/>
</dbReference>
<dbReference type="EMBL" id="LUUL01000098">
    <property type="protein sequence ID" value="OAI23723.1"/>
    <property type="molecule type" value="Genomic_DNA"/>
</dbReference>
<dbReference type="PANTHER" id="PTHR48111:SF35">
    <property type="entry name" value="TRANSCRIPTIONAL REGULATORY PROTEIN QSEB"/>
    <property type="match status" value="1"/>
</dbReference>